<dbReference type="InterPro" id="IPR032339">
    <property type="entry name" value="DUF4859"/>
</dbReference>
<feature type="domain" description="DUF4859" evidence="1">
    <location>
        <begin position="493"/>
        <end position="603"/>
    </location>
</feature>
<dbReference type="AlphaFoldDB" id="A0A4Q1DC96"/>
<dbReference type="RefSeq" id="WP_129001973.1">
    <property type="nucleotide sequence ID" value="NZ_SDHZ01000001.1"/>
</dbReference>
<reference evidence="2 3" key="1">
    <citation type="submission" date="2019-01" db="EMBL/GenBank/DDBJ databases">
        <title>Filimonas sp. strain TTM-71.</title>
        <authorList>
            <person name="Chen W.-M."/>
        </authorList>
    </citation>
    <scope>NUCLEOTIDE SEQUENCE [LARGE SCALE GENOMIC DNA]</scope>
    <source>
        <strain evidence="2 3">TTM-71</strain>
    </source>
</reference>
<organism evidence="2 3">
    <name type="scientific">Filimonas effusa</name>
    <dbReference type="NCBI Taxonomy" id="2508721"/>
    <lineage>
        <taxon>Bacteria</taxon>
        <taxon>Pseudomonadati</taxon>
        <taxon>Bacteroidota</taxon>
        <taxon>Chitinophagia</taxon>
        <taxon>Chitinophagales</taxon>
        <taxon>Chitinophagaceae</taxon>
        <taxon>Filimonas</taxon>
    </lineage>
</organism>
<accession>A0A4Q1DC96</accession>
<protein>
    <submittedName>
        <fullName evidence="2">DUF4859 domain-containing protein</fullName>
    </submittedName>
</protein>
<dbReference type="EMBL" id="SDHZ01000001">
    <property type="protein sequence ID" value="RXK86223.1"/>
    <property type="molecule type" value="Genomic_DNA"/>
</dbReference>
<evidence type="ECO:0000313" key="2">
    <source>
        <dbReference type="EMBL" id="RXK86223.1"/>
    </source>
</evidence>
<gene>
    <name evidence="2" type="ORF">ESB13_05295</name>
</gene>
<dbReference type="Pfam" id="PF19527">
    <property type="entry name" value="DUF6055"/>
    <property type="match status" value="1"/>
</dbReference>
<keyword evidence="3" id="KW-1185">Reference proteome</keyword>
<evidence type="ECO:0000313" key="3">
    <source>
        <dbReference type="Proteomes" id="UP000290545"/>
    </source>
</evidence>
<dbReference type="InterPro" id="IPR045690">
    <property type="entry name" value="DUF6055"/>
</dbReference>
<proteinExistence type="predicted"/>
<sequence>MQTAYRLRLSALYAAALLLIVLTGYTSCKKNGATETAAIVDTVKSLKIYKPKDMAAMNWNVDTSQFSFKRSKQSDHFILFWSKEYGAMLPSDPGVPDKYKVDIEELLAKAESFYTMNVNKLKFVETGRQLSNLDTYKMMIFLYYEDGWRATGSGYDNMIGALWISPATCHPVGATIAHEVGHCFQYQVSCDLGLTHGFRYGYGGKGGNTFWEQCAQWQAFQSYPEVAFTGHDFSVYTQNYNKHLLHEDYRYSSYFIHYYWTKKHGIDFIGKLWRQSSQPEDAIQAYQRLTNITNEQFNDEIYDASSKMVTWDLDSIRKNGKAFIGTHTYKMTRLSDGSFQPDATFCPQATGYNVIPLNVPASGTTVNATFKGIVNASGYNQVKDPAVAGWRYGYVALLKDGSTAYSAMYKNASGDAAYTVPANCDRLWFVVTGAPKTYSQHAWDDDNSNDDQWPYNVKFQNTNVLGYLDNGGSTEPSDIAFEYQASITHDNVNYANTTVQVDISKLTKAFQLQPDDLIAKIGTDIKFYAVESNGNLNPATTANGYGHWFSAKGDVVNWGSSAVVYSEYDQKKMIFTIGQYPGHVKAGDNYQVKQALVYTLSNGKKVQATFTFKVSIL</sequence>
<comment type="caution">
    <text evidence="2">The sequence shown here is derived from an EMBL/GenBank/DDBJ whole genome shotgun (WGS) entry which is preliminary data.</text>
</comment>
<name>A0A4Q1DC96_9BACT</name>
<evidence type="ECO:0000259" key="1">
    <source>
        <dbReference type="Pfam" id="PF16151"/>
    </source>
</evidence>
<dbReference type="Proteomes" id="UP000290545">
    <property type="component" value="Unassembled WGS sequence"/>
</dbReference>
<dbReference type="Pfam" id="PF16151">
    <property type="entry name" value="DUF4859"/>
    <property type="match status" value="1"/>
</dbReference>
<dbReference type="OrthoDB" id="9802005at2"/>